<dbReference type="EMBL" id="CP001660">
    <property type="protein sequence ID" value="ACT33724.1"/>
    <property type="molecule type" value="Genomic_DNA"/>
</dbReference>
<dbReference type="RefSeq" id="WP_012775917.1">
    <property type="nucleotide sequence ID" value="NC_012945.1"/>
</dbReference>
<reference evidence="1 2" key="1">
    <citation type="submission" date="2009-10" db="EMBL/GenBank/DDBJ databases">
        <authorList>
            <person name="Joardar V."/>
            <person name="Shrivastava S."/>
            <person name="Brinkac L.M."/>
            <person name="Harkins D.M."/>
            <person name="Durkin A.S."/>
            <person name="Sutton G."/>
        </authorList>
    </citation>
    <scope>NUCLEOTIDE SEQUENCE [LARGE SCALE GENOMIC DNA]</scope>
    <source>
        <strain evidence="2">D str. 1873</strain>
        <plasmid evidence="1 2">pCLG2</plasmid>
    </source>
</reference>
<protein>
    <submittedName>
        <fullName evidence="1">Uncharacterized protein</fullName>
    </submittedName>
</protein>
<sequence length="555" mass="65740">MNEKNKALQKQSFIMDINILEAPFFLFNQSTKAVKVKDIKNNPNITDEVRHILNVHGIDEGESKYFNWKDSKGMTREMLALTTGQLPRKFTMDVWYGIVGLYIKKTSPINFNEQLNMFDIQSDRLYFTLYELAKFMKLTTGGANIAKIQDAIRQLKNTQYYSFSNGSIYDKKNEEYIKTKERGLSLILEYEFNSEKKRSSKQDMKYKCWVQLNSLVIDNIKHEFIKYLNSETYFTLPSGLTRGLYTYLEGNKYSINGMLTYIKRNFEVLANKIPIEYKFNSDLKKKLKKPLENLMKYGIISDYFYGDKDIINKKEHCIYFIFKGKKEDIINSLRKRYQEKQLQLAVENIKKEEFEMKIPKNLDRTLEEIGFNGKVIKQLYSEYDKWDIIKYIIWLQQQKSKNTGSVKNSAGLLRFALMGNVNLDISHKDIVEFVENEKKKFENSKLSHEEILKNAYDNYVSDEIEKLKKEEEGTYNIIYENTLINIEAQVDTQIAQLKLLEKNEGVEMPSLKLWEEFKEKKYESELFKKNFINSIKVFRGIMTFEEFQVEFDKNK</sequence>
<dbReference type="Pfam" id="PF10134">
    <property type="entry name" value="RPA"/>
    <property type="match status" value="1"/>
</dbReference>
<accession>A0A9N7AP04</accession>
<keyword evidence="1" id="KW-0614">Plasmid</keyword>
<evidence type="ECO:0000313" key="1">
    <source>
        <dbReference type="EMBL" id="ACT33724.1"/>
    </source>
</evidence>
<name>A0A9N7AP04_CLOBO</name>
<organism evidence="1 2">
    <name type="scientific">Clostridium botulinum D str. 1873</name>
    <dbReference type="NCBI Taxonomy" id="592027"/>
    <lineage>
        <taxon>Bacteria</taxon>
        <taxon>Bacillati</taxon>
        <taxon>Bacillota</taxon>
        <taxon>Clostridia</taxon>
        <taxon>Eubacteriales</taxon>
        <taxon>Clostridiaceae</taxon>
        <taxon>Clostridium</taxon>
    </lineage>
</organism>
<evidence type="ECO:0000313" key="2">
    <source>
        <dbReference type="Proteomes" id="UP000006160"/>
    </source>
</evidence>
<geneLocation type="plasmid" evidence="1 2">
    <name>pCLG2</name>
</geneLocation>
<dbReference type="AlphaFoldDB" id="A0A9N7AP04"/>
<dbReference type="Proteomes" id="UP000006160">
    <property type="component" value="Plasmid pCLG2"/>
</dbReference>
<dbReference type="InterPro" id="IPR018777">
    <property type="entry name" value="Replication_initiator_prot_A"/>
</dbReference>
<gene>
    <name evidence="1" type="ORF">CLG_A0017</name>
</gene>
<proteinExistence type="predicted"/>